<reference evidence="2 3" key="1">
    <citation type="submission" date="2019-07" db="EMBL/GenBank/DDBJ databases">
        <title>Whole genome shotgun sequence of Microvirga aerophila NBRC 106136.</title>
        <authorList>
            <person name="Hosoyama A."/>
            <person name="Uohara A."/>
            <person name="Ohji S."/>
            <person name="Ichikawa N."/>
        </authorList>
    </citation>
    <scope>NUCLEOTIDE SEQUENCE [LARGE SCALE GENOMIC DNA]</scope>
    <source>
        <strain evidence="2 3">NBRC 106136</strain>
    </source>
</reference>
<sequence>MSLPHYMLLSPAWRSLSPVARSILIELAAIYNCSNNGRLALSARDAAERMRCSKNTAARAFFELIQKGFADLCSRGHFDRKTPHAAEYRLTMHRCDRTGERSSKRFMSWRPDQPESVAGTARGTAGATTETVTRRTKENCRDLSPTRDRCSHLEAANGVTTGTHIIYQRGCGVEEVEQHSGAVAGGQVGGHRHAS</sequence>
<organism evidence="2 3">
    <name type="scientific">Microvirga aerophila</name>
    <dbReference type="NCBI Taxonomy" id="670291"/>
    <lineage>
        <taxon>Bacteria</taxon>
        <taxon>Pseudomonadati</taxon>
        <taxon>Pseudomonadota</taxon>
        <taxon>Alphaproteobacteria</taxon>
        <taxon>Hyphomicrobiales</taxon>
        <taxon>Methylobacteriaceae</taxon>
        <taxon>Microvirga</taxon>
    </lineage>
</organism>
<name>A0A512C0W7_9HYPH</name>
<comment type="caution">
    <text evidence="2">The sequence shown here is derived from an EMBL/GenBank/DDBJ whole genome shotgun (WGS) entry which is preliminary data.</text>
</comment>
<dbReference type="EMBL" id="BJYU01000131">
    <property type="protein sequence ID" value="GEO17856.1"/>
    <property type="molecule type" value="Genomic_DNA"/>
</dbReference>
<dbReference type="Proteomes" id="UP000321085">
    <property type="component" value="Unassembled WGS sequence"/>
</dbReference>
<dbReference type="AlphaFoldDB" id="A0A512C0W7"/>
<accession>A0A512C0W7</accession>
<feature type="compositionally biased region" description="Low complexity" evidence="1">
    <location>
        <begin position="117"/>
        <end position="131"/>
    </location>
</feature>
<protein>
    <submittedName>
        <fullName evidence="2">Uncharacterized protein</fullName>
    </submittedName>
</protein>
<feature type="region of interest" description="Disordered" evidence="1">
    <location>
        <begin position="102"/>
        <end position="137"/>
    </location>
</feature>
<evidence type="ECO:0000313" key="2">
    <source>
        <dbReference type="EMBL" id="GEO17856.1"/>
    </source>
</evidence>
<gene>
    <name evidence="2" type="ORF">MAE02_55520</name>
</gene>
<evidence type="ECO:0000313" key="3">
    <source>
        <dbReference type="Proteomes" id="UP000321085"/>
    </source>
</evidence>
<keyword evidence="3" id="KW-1185">Reference proteome</keyword>
<evidence type="ECO:0000256" key="1">
    <source>
        <dbReference type="SAM" id="MobiDB-lite"/>
    </source>
</evidence>
<proteinExistence type="predicted"/>